<dbReference type="Proteomes" id="UP000092154">
    <property type="component" value="Unassembled WGS sequence"/>
</dbReference>
<gene>
    <name evidence="1" type="ORF">K503DRAFT_785499</name>
</gene>
<evidence type="ECO:0000313" key="1">
    <source>
        <dbReference type="EMBL" id="OAX34831.1"/>
    </source>
</evidence>
<organism evidence="1 2">
    <name type="scientific">Rhizopogon vinicolor AM-OR11-026</name>
    <dbReference type="NCBI Taxonomy" id="1314800"/>
    <lineage>
        <taxon>Eukaryota</taxon>
        <taxon>Fungi</taxon>
        <taxon>Dikarya</taxon>
        <taxon>Basidiomycota</taxon>
        <taxon>Agaricomycotina</taxon>
        <taxon>Agaricomycetes</taxon>
        <taxon>Agaricomycetidae</taxon>
        <taxon>Boletales</taxon>
        <taxon>Suillineae</taxon>
        <taxon>Rhizopogonaceae</taxon>
        <taxon>Rhizopogon</taxon>
    </lineage>
</organism>
<keyword evidence="2" id="KW-1185">Reference proteome</keyword>
<dbReference type="AlphaFoldDB" id="A0A1B7MQI3"/>
<name>A0A1B7MQI3_9AGAM</name>
<dbReference type="InParanoid" id="A0A1B7MQI3"/>
<accession>A0A1B7MQI3</accession>
<evidence type="ECO:0000313" key="2">
    <source>
        <dbReference type="Proteomes" id="UP000092154"/>
    </source>
</evidence>
<reference evidence="1 2" key="1">
    <citation type="submission" date="2016-06" db="EMBL/GenBank/DDBJ databases">
        <title>Comparative genomics of the ectomycorrhizal sister species Rhizopogon vinicolor and Rhizopogon vesiculosus (Basidiomycota: Boletales) reveals a divergence of the mating type B locus.</title>
        <authorList>
            <consortium name="DOE Joint Genome Institute"/>
            <person name="Mujic A.B."/>
            <person name="Kuo A."/>
            <person name="Tritt A."/>
            <person name="Lipzen A."/>
            <person name="Chen C."/>
            <person name="Johnson J."/>
            <person name="Sharma A."/>
            <person name="Barry K."/>
            <person name="Grigoriev I.V."/>
            <person name="Spatafora J.W."/>
        </authorList>
    </citation>
    <scope>NUCLEOTIDE SEQUENCE [LARGE SCALE GENOMIC DNA]</scope>
    <source>
        <strain evidence="1 2">AM-OR11-026</strain>
    </source>
</reference>
<proteinExistence type="predicted"/>
<dbReference type="EMBL" id="KV448563">
    <property type="protein sequence ID" value="OAX34831.1"/>
    <property type="molecule type" value="Genomic_DNA"/>
</dbReference>
<protein>
    <submittedName>
        <fullName evidence="1">Uncharacterized protein</fullName>
    </submittedName>
</protein>
<sequence length="140" mass="15111">MMGTRAYSGSAARRPEVKNAYVQAFRELRSRCCLSETGLHAELVVAWFLALAHGGGTMNVFVVIEDMDGVTELIIGTSYQYMGEDRSAGLIIECWHSYCCHPFESIGYNGALAAPIPPSIDPDSFAVVVFPACSRASPAS</sequence>